<sequence>MNNMIQDSNSLTSIEFLGNAIFILRKGRVWESYVCGKIVPYNEDTMNKVAWSSSTENANVLKRLANENRAGFRLGHCSLINVFFKVSSVSTKPTNLPQRKVNNIDKGWFKKIQEPLVRIPRHVPQEIIPFPHQAQEEEAPTAHPQFDMLSLGIAKSLIELDDSNKEHYPPFTMPKKMTNFKWVLRAIFSTKNEFKEAITNYAIYNK</sequence>
<protein>
    <submittedName>
        <fullName evidence="1 2">Uncharacterized protein</fullName>
    </submittedName>
</protein>
<accession>A0A072VFU0</accession>
<dbReference type="HOGENOM" id="CLU_1333684_0_0_1"/>
<reference evidence="1 3" key="1">
    <citation type="journal article" date="2011" name="Nature">
        <title>The Medicago genome provides insight into the evolution of rhizobial symbioses.</title>
        <authorList>
            <person name="Young N.D."/>
            <person name="Debelle F."/>
            <person name="Oldroyd G.E."/>
            <person name="Geurts R."/>
            <person name="Cannon S.B."/>
            <person name="Udvardi M.K."/>
            <person name="Benedito V.A."/>
            <person name="Mayer K.F."/>
            <person name="Gouzy J."/>
            <person name="Schoof H."/>
            <person name="Van de Peer Y."/>
            <person name="Proost S."/>
            <person name="Cook D.R."/>
            <person name="Meyers B.C."/>
            <person name="Spannagl M."/>
            <person name="Cheung F."/>
            <person name="De Mita S."/>
            <person name="Krishnakumar V."/>
            <person name="Gundlach H."/>
            <person name="Zhou S."/>
            <person name="Mudge J."/>
            <person name="Bharti A.K."/>
            <person name="Murray J.D."/>
            <person name="Naoumkina M.A."/>
            <person name="Rosen B."/>
            <person name="Silverstein K.A."/>
            <person name="Tang H."/>
            <person name="Rombauts S."/>
            <person name="Zhao P.X."/>
            <person name="Zhou P."/>
            <person name="Barbe V."/>
            <person name="Bardou P."/>
            <person name="Bechner M."/>
            <person name="Bellec A."/>
            <person name="Berger A."/>
            <person name="Berges H."/>
            <person name="Bidwell S."/>
            <person name="Bisseling T."/>
            <person name="Choisne N."/>
            <person name="Couloux A."/>
            <person name="Denny R."/>
            <person name="Deshpande S."/>
            <person name="Dai X."/>
            <person name="Doyle J.J."/>
            <person name="Dudez A.M."/>
            <person name="Farmer A.D."/>
            <person name="Fouteau S."/>
            <person name="Franken C."/>
            <person name="Gibelin C."/>
            <person name="Gish J."/>
            <person name="Goldstein S."/>
            <person name="Gonzalez A.J."/>
            <person name="Green P.J."/>
            <person name="Hallab A."/>
            <person name="Hartog M."/>
            <person name="Hua A."/>
            <person name="Humphray S.J."/>
            <person name="Jeong D.H."/>
            <person name="Jing Y."/>
            <person name="Jocker A."/>
            <person name="Kenton S.M."/>
            <person name="Kim D.J."/>
            <person name="Klee K."/>
            <person name="Lai H."/>
            <person name="Lang C."/>
            <person name="Lin S."/>
            <person name="Macmil S.L."/>
            <person name="Magdelenat G."/>
            <person name="Matthews L."/>
            <person name="McCorrison J."/>
            <person name="Monaghan E.L."/>
            <person name="Mun J.H."/>
            <person name="Najar F.Z."/>
            <person name="Nicholson C."/>
            <person name="Noirot C."/>
            <person name="O'Bleness M."/>
            <person name="Paule C.R."/>
            <person name="Poulain J."/>
            <person name="Prion F."/>
            <person name="Qin B."/>
            <person name="Qu C."/>
            <person name="Retzel E.F."/>
            <person name="Riddle C."/>
            <person name="Sallet E."/>
            <person name="Samain S."/>
            <person name="Samson N."/>
            <person name="Sanders I."/>
            <person name="Saurat O."/>
            <person name="Scarpelli C."/>
            <person name="Schiex T."/>
            <person name="Segurens B."/>
            <person name="Severin A.J."/>
            <person name="Sherrier D.J."/>
            <person name="Shi R."/>
            <person name="Sims S."/>
            <person name="Singer S.R."/>
            <person name="Sinharoy S."/>
            <person name="Sterck L."/>
            <person name="Viollet A."/>
            <person name="Wang B.B."/>
            <person name="Wang K."/>
            <person name="Wang M."/>
            <person name="Wang X."/>
            <person name="Warfsmann J."/>
            <person name="Weissenbach J."/>
            <person name="White D.D."/>
            <person name="White J.D."/>
            <person name="Wiley G.B."/>
            <person name="Wincker P."/>
            <person name="Xing Y."/>
            <person name="Yang L."/>
            <person name="Yao Z."/>
            <person name="Ying F."/>
            <person name="Zhai J."/>
            <person name="Zhou L."/>
            <person name="Zuber A."/>
            <person name="Denarie J."/>
            <person name="Dixon R.A."/>
            <person name="May G.D."/>
            <person name="Schwartz D.C."/>
            <person name="Rogers J."/>
            <person name="Quetier F."/>
            <person name="Town C.D."/>
            <person name="Roe B.A."/>
        </authorList>
    </citation>
    <scope>NUCLEOTIDE SEQUENCE [LARGE SCALE GENOMIC DNA]</scope>
    <source>
        <strain evidence="1">A17</strain>
        <strain evidence="2 3">cv. Jemalong A17</strain>
    </source>
</reference>
<evidence type="ECO:0000313" key="2">
    <source>
        <dbReference type="EnsemblPlants" id="KEH40456"/>
    </source>
</evidence>
<reference evidence="1 3" key="2">
    <citation type="journal article" date="2014" name="BMC Genomics">
        <title>An improved genome release (version Mt4.0) for the model legume Medicago truncatula.</title>
        <authorList>
            <person name="Tang H."/>
            <person name="Krishnakumar V."/>
            <person name="Bidwell S."/>
            <person name="Rosen B."/>
            <person name="Chan A."/>
            <person name="Zhou S."/>
            <person name="Gentzbittel L."/>
            <person name="Childs K.L."/>
            <person name="Yandell M."/>
            <person name="Gundlach H."/>
            <person name="Mayer K.F."/>
            <person name="Schwartz D.C."/>
            <person name="Town C.D."/>
        </authorList>
    </citation>
    <scope>GENOME REANNOTATION</scope>
    <source>
        <strain evidence="1">A17</strain>
        <strain evidence="2 3">cv. Jemalong A17</strain>
    </source>
</reference>
<dbReference type="Proteomes" id="UP000002051">
    <property type="component" value="Unassembled WGS sequence"/>
</dbReference>
<keyword evidence="3" id="KW-1185">Reference proteome</keyword>
<evidence type="ECO:0000313" key="3">
    <source>
        <dbReference type="Proteomes" id="UP000002051"/>
    </source>
</evidence>
<gene>
    <name evidence="1" type="ordered locus">MTR_1g029210</name>
</gene>
<reference evidence="2" key="3">
    <citation type="submission" date="2015-04" db="UniProtKB">
        <authorList>
            <consortium name="EnsemblPlants"/>
        </authorList>
    </citation>
    <scope>IDENTIFICATION</scope>
    <source>
        <strain evidence="2">cv. Jemalong A17</strain>
    </source>
</reference>
<organism evidence="1 3">
    <name type="scientific">Medicago truncatula</name>
    <name type="common">Barrel medic</name>
    <name type="synonym">Medicago tribuloides</name>
    <dbReference type="NCBI Taxonomy" id="3880"/>
    <lineage>
        <taxon>Eukaryota</taxon>
        <taxon>Viridiplantae</taxon>
        <taxon>Streptophyta</taxon>
        <taxon>Embryophyta</taxon>
        <taxon>Tracheophyta</taxon>
        <taxon>Spermatophyta</taxon>
        <taxon>Magnoliopsida</taxon>
        <taxon>eudicotyledons</taxon>
        <taxon>Gunneridae</taxon>
        <taxon>Pentapetalae</taxon>
        <taxon>rosids</taxon>
        <taxon>fabids</taxon>
        <taxon>Fabales</taxon>
        <taxon>Fabaceae</taxon>
        <taxon>Papilionoideae</taxon>
        <taxon>50 kb inversion clade</taxon>
        <taxon>NPAAA clade</taxon>
        <taxon>Hologalegina</taxon>
        <taxon>IRL clade</taxon>
        <taxon>Trifolieae</taxon>
        <taxon>Medicago</taxon>
    </lineage>
</organism>
<dbReference type="EMBL" id="CM001217">
    <property type="protein sequence ID" value="KEH40456.1"/>
    <property type="molecule type" value="Genomic_DNA"/>
</dbReference>
<proteinExistence type="predicted"/>
<evidence type="ECO:0000313" key="1">
    <source>
        <dbReference type="EMBL" id="KEH40456.1"/>
    </source>
</evidence>
<dbReference type="AlphaFoldDB" id="A0A072VFU0"/>
<dbReference type="EnsemblPlants" id="KEH40456">
    <property type="protein sequence ID" value="KEH40456"/>
    <property type="gene ID" value="MTR_1g029210"/>
</dbReference>
<name>A0A072VFU0_MEDTR</name>